<dbReference type="Gene3D" id="3.40.462.10">
    <property type="entry name" value="FAD-linked oxidases, C-terminal domain"/>
    <property type="match status" value="1"/>
</dbReference>
<dbReference type="InterPro" id="IPR010031">
    <property type="entry name" value="FAD_lactone_oxidase-like"/>
</dbReference>
<dbReference type="Proteomes" id="UP000196778">
    <property type="component" value="Unassembled WGS sequence"/>
</dbReference>
<dbReference type="InterPro" id="IPR015213">
    <property type="entry name" value="Cholesterol_OX_subst-bd"/>
</dbReference>
<dbReference type="InterPro" id="IPR006311">
    <property type="entry name" value="TAT_signal"/>
</dbReference>
<dbReference type="InterPro" id="IPR016167">
    <property type="entry name" value="FAD-bd_PCMH_sub1"/>
</dbReference>
<dbReference type="PANTHER" id="PTHR43762">
    <property type="entry name" value="L-GULONOLACTONE OXIDASE"/>
    <property type="match status" value="1"/>
</dbReference>
<dbReference type="GO" id="GO:0071949">
    <property type="term" value="F:FAD binding"/>
    <property type="evidence" value="ECO:0007669"/>
    <property type="project" value="InterPro"/>
</dbReference>
<evidence type="ECO:0000313" key="6">
    <source>
        <dbReference type="Proteomes" id="UP000196778"/>
    </source>
</evidence>
<sequence length="561" mass="60760">MTKDLSRRTLIGAGIAAVGTAAVVGVETPAIAADVLPGFPSGITVRREVYKNWDGVVSTDPLWTCVPRNQAQVLAVVNWAHAAGYTVRARGYRHSWSPVTVEPGTRKTARVILVDTTAHLTAMSIPRAGRLRVEAGARMDAVLGYLNANGYSIAATPAPGDVTVGGVLAVNAHGTGVLAAGESPEANQNMGTMSNLVVTLTAAVWDAGRGEYRAKRFERNDPDIAPFLAHLGRAFVLEVTLQVMPAYSLRCRNYTDIPTRELFASPRVAGDRSLSALLDSAGRVGLIWYTFTDHPWVQRWDVTPDKPWTSRRTRGPYNYLFADNLPDPVPQLLGRLVSGQDWVAPAFGAAVITATRAGLTAALARDMWGPAKDFLNFVKPTTLRVSAGSHAIIVARADVQEVVHRFSEWMTAALARYRDRRQYPLNSCVEIRVTGVDDPAAVGIRGAVAPSLSAAAPVAGRPELDTVVWLDALTLPGTPHEYAFFEELEASLRTDYADLGVARPEWAKRWATTADGSWTDDDVIAETPALFPEWGSAVRTLSRYDPDRVFSSPLLDRLMPG</sequence>
<gene>
    <name evidence="5" type="ORF">FM119_02770</name>
</gene>
<dbReference type="Gene3D" id="3.30.43.10">
    <property type="entry name" value="Uridine Diphospho-n-acetylenolpyruvylglucosamine Reductase, domain 2"/>
    <property type="match status" value="1"/>
</dbReference>
<evidence type="ECO:0000313" key="5">
    <source>
        <dbReference type="EMBL" id="SJN21396.1"/>
    </source>
</evidence>
<dbReference type="OrthoDB" id="1489106at2"/>
<dbReference type="InterPro" id="IPR006094">
    <property type="entry name" value="Oxid_FAD_bind_N"/>
</dbReference>
<dbReference type="Pfam" id="PF01565">
    <property type="entry name" value="FAD_binding_4"/>
    <property type="match status" value="1"/>
</dbReference>
<evidence type="ECO:0000259" key="4">
    <source>
        <dbReference type="PROSITE" id="PS51387"/>
    </source>
</evidence>
<dbReference type="InterPro" id="IPR036318">
    <property type="entry name" value="FAD-bd_PCMH-like_sf"/>
</dbReference>
<dbReference type="GO" id="GO:0016899">
    <property type="term" value="F:oxidoreductase activity, acting on the CH-OH group of donors, oxygen as acceptor"/>
    <property type="evidence" value="ECO:0007669"/>
    <property type="project" value="InterPro"/>
</dbReference>
<dbReference type="PANTHER" id="PTHR43762:SF1">
    <property type="entry name" value="D-ARABINONO-1,4-LACTONE OXIDASE"/>
    <property type="match status" value="1"/>
</dbReference>
<dbReference type="Pfam" id="PF09129">
    <property type="entry name" value="Chol_subst-bind"/>
    <property type="match status" value="1"/>
</dbReference>
<dbReference type="InterPro" id="IPR016171">
    <property type="entry name" value="Vanillyl_alc_oxidase_C-sub2"/>
</dbReference>
<feature type="domain" description="FAD-binding PCMH-type" evidence="4">
    <location>
        <begin position="56"/>
        <end position="246"/>
    </location>
</feature>
<dbReference type="PROSITE" id="PS51318">
    <property type="entry name" value="TAT"/>
    <property type="match status" value="1"/>
</dbReference>
<evidence type="ECO:0000256" key="1">
    <source>
        <dbReference type="ARBA" id="ARBA00022630"/>
    </source>
</evidence>
<dbReference type="AlphaFoldDB" id="A0A1R4INB0"/>
<dbReference type="PROSITE" id="PS51387">
    <property type="entry name" value="FAD_PCMH"/>
    <property type="match status" value="1"/>
</dbReference>
<dbReference type="InterPro" id="IPR016166">
    <property type="entry name" value="FAD-bd_PCMH"/>
</dbReference>
<dbReference type="EMBL" id="FUKR01000017">
    <property type="protein sequence ID" value="SJN21396.1"/>
    <property type="molecule type" value="Genomic_DNA"/>
</dbReference>
<dbReference type="Gene3D" id="1.10.45.10">
    <property type="entry name" value="Vanillyl-alcohol Oxidase, Chain A, domain 4"/>
    <property type="match status" value="1"/>
</dbReference>
<evidence type="ECO:0000256" key="2">
    <source>
        <dbReference type="ARBA" id="ARBA00022827"/>
    </source>
</evidence>
<protein>
    <submittedName>
        <fullName evidence="5">FAD/FMN-containing dehydrogenases</fullName>
    </submittedName>
</protein>
<dbReference type="Gene3D" id="3.30.465.10">
    <property type="match status" value="1"/>
</dbReference>
<reference evidence="6" key="1">
    <citation type="submission" date="2017-02" db="EMBL/GenBank/DDBJ databases">
        <authorList>
            <person name="Dridi B."/>
        </authorList>
    </citation>
    <scope>NUCLEOTIDE SEQUENCE [LARGE SCALE GENOMIC DNA]</scope>
    <source>
        <strain evidence="6">EB411</strain>
    </source>
</reference>
<dbReference type="InterPro" id="IPR016170">
    <property type="entry name" value="Cytok_DH_C_sf"/>
</dbReference>
<organism evidence="5 6">
    <name type="scientific">Mycetocola reblochoni REB411</name>
    <dbReference type="NCBI Taxonomy" id="1255698"/>
    <lineage>
        <taxon>Bacteria</taxon>
        <taxon>Bacillati</taxon>
        <taxon>Actinomycetota</taxon>
        <taxon>Actinomycetes</taxon>
        <taxon>Micrococcales</taxon>
        <taxon>Microbacteriaceae</taxon>
        <taxon>Mycetocola</taxon>
    </lineage>
</organism>
<keyword evidence="1" id="KW-0285">Flavoprotein</keyword>
<dbReference type="RefSeq" id="WP_087136171.1">
    <property type="nucleotide sequence ID" value="NZ_FUKR01000017.1"/>
</dbReference>
<dbReference type="SUPFAM" id="SSF56176">
    <property type="entry name" value="FAD-binding/transporter-associated domain-like"/>
    <property type="match status" value="1"/>
</dbReference>
<dbReference type="InterPro" id="IPR016164">
    <property type="entry name" value="FAD-linked_Oxase-like_C"/>
</dbReference>
<name>A0A1R4INB0_9MICO</name>
<dbReference type="InterPro" id="IPR016169">
    <property type="entry name" value="FAD-bd_PCMH_sub2"/>
</dbReference>
<proteinExistence type="predicted"/>
<keyword evidence="6" id="KW-1185">Reference proteome</keyword>
<evidence type="ECO:0000256" key="3">
    <source>
        <dbReference type="ARBA" id="ARBA00023002"/>
    </source>
</evidence>
<accession>A0A1R4INB0</accession>
<keyword evidence="2" id="KW-0274">FAD</keyword>
<dbReference type="SUPFAM" id="SSF55103">
    <property type="entry name" value="FAD-linked oxidases, C-terminal domain"/>
    <property type="match status" value="1"/>
</dbReference>
<keyword evidence="3" id="KW-0560">Oxidoreductase</keyword>